<feature type="transmembrane region" description="Helical" evidence="1">
    <location>
        <begin position="6"/>
        <end position="29"/>
    </location>
</feature>
<dbReference type="OrthoDB" id="10010418at2"/>
<keyword evidence="1" id="KW-0472">Membrane</keyword>
<dbReference type="AlphaFoldDB" id="A0A242CI67"/>
<dbReference type="EMBL" id="NGLE01000001">
    <property type="protein sequence ID" value="OTO09472.1"/>
    <property type="molecule type" value="Genomic_DNA"/>
</dbReference>
<reference evidence="2" key="1">
    <citation type="submission" date="2017-05" db="EMBL/GenBank/DDBJ databases">
        <title>The Genome Sequence of Enterococcus sp. 4G2_DIV0659.</title>
        <authorList>
            <consortium name="The Broad Institute Genomics Platform"/>
            <consortium name="The Broad Institute Genomic Center for Infectious Diseases"/>
            <person name="Earl A."/>
            <person name="Manson A."/>
            <person name="Schwartman J."/>
            <person name="Gilmore M."/>
            <person name="Abouelleil A."/>
            <person name="Cao P."/>
            <person name="Chapman S."/>
            <person name="Cusick C."/>
            <person name="Shea T."/>
            <person name="Young S."/>
            <person name="Neafsey D."/>
            <person name="Nusbaum C."/>
            <person name="Birren B."/>
        </authorList>
    </citation>
    <scope>NUCLEOTIDE SEQUENCE [LARGE SCALE GENOMIC DNA]</scope>
    <source>
        <strain evidence="2">4G2_DIV0659</strain>
    </source>
</reference>
<proteinExistence type="predicted"/>
<gene>
    <name evidence="2" type="ORF">A5880_000151</name>
</gene>
<dbReference type="STRING" id="1834181.A5880_000151"/>
<evidence type="ECO:0000313" key="2">
    <source>
        <dbReference type="EMBL" id="OTO09472.1"/>
    </source>
</evidence>
<accession>A0A242CI67</accession>
<keyword evidence="1" id="KW-0812">Transmembrane</keyword>
<name>A0A242CI67_9ENTE</name>
<evidence type="ECO:0000256" key="1">
    <source>
        <dbReference type="SAM" id="Phobius"/>
    </source>
</evidence>
<keyword evidence="1" id="KW-1133">Transmembrane helix</keyword>
<protein>
    <submittedName>
        <fullName evidence="2">Uncharacterized protein</fullName>
    </submittedName>
</protein>
<organism evidence="2">
    <name type="scientific">Candidatus Enterococcus mansonii</name>
    <dbReference type="NCBI Taxonomy" id="1834181"/>
    <lineage>
        <taxon>Bacteria</taxon>
        <taxon>Bacillati</taxon>
        <taxon>Bacillota</taxon>
        <taxon>Bacilli</taxon>
        <taxon>Lactobacillales</taxon>
        <taxon>Enterococcaceae</taxon>
        <taxon>Enterococcus</taxon>
    </lineage>
</organism>
<sequence length="193" mass="22709">MFIFVFFGAVLFMFVTFFILLFLVTFLYVDDLEMSAIIFFNEIRIAFFVSKKKRILDSARFISGMIRSDMKKIIRKKDEDLMQHFSLKKDEVTRLKKAAEEIARNKEVLLISLEDTKALLESIDKLSFLGSYKIAIQKFSEKENIIIYKEQSRKNRVERYKQLEKELSDGVLNDSKEDLIKNLATNKFPTVLC</sequence>
<comment type="caution">
    <text evidence="2">The sequence shown here is derived from an EMBL/GenBank/DDBJ whole genome shotgun (WGS) entry which is preliminary data.</text>
</comment>